<reference evidence="3" key="1">
    <citation type="journal article" date="2019" name="Int. J. Syst. Evol. Microbiol.">
        <title>The Global Catalogue of Microorganisms (GCM) 10K type strain sequencing project: providing services to taxonomists for standard genome sequencing and annotation.</title>
        <authorList>
            <consortium name="The Broad Institute Genomics Platform"/>
            <consortium name="The Broad Institute Genome Sequencing Center for Infectious Disease"/>
            <person name="Wu L."/>
            <person name="Ma J."/>
        </authorList>
    </citation>
    <scope>NUCLEOTIDE SEQUENCE [LARGE SCALE GENOMIC DNA]</scope>
    <source>
        <strain evidence="3">CGMCC 1.15353</strain>
    </source>
</reference>
<keyword evidence="3" id="KW-1185">Reference proteome</keyword>
<dbReference type="InterPro" id="IPR019734">
    <property type="entry name" value="TPR_rpt"/>
</dbReference>
<dbReference type="Proteomes" id="UP000642571">
    <property type="component" value="Unassembled WGS sequence"/>
</dbReference>
<evidence type="ECO:0000313" key="3">
    <source>
        <dbReference type="Proteomes" id="UP000642571"/>
    </source>
</evidence>
<dbReference type="Pfam" id="PF13181">
    <property type="entry name" value="TPR_8"/>
    <property type="match status" value="1"/>
</dbReference>
<dbReference type="RefSeq" id="WP_188652253.1">
    <property type="nucleotide sequence ID" value="NZ_BMIN01000004.1"/>
</dbReference>
<evidence type="ECO:0000313" key="2">
    <source>
        <dbReference type="EMBL" id="GGD07974.1"/>
    </source>
</evidence>
<sequence>MHTSNNNTGGAVVDNIIPFTPEGEFYFNKGVRAFRKREFEKASKWLRRAVELSPKQPVYQCQLSVVHTETGDYHTANQILMNVLADFGHEYVDCYYLISNNYAHLGLFQDAKKYAKEYLNKAPEGDFKEEAEQLVSVLDIEEEEDEDDDWAFEEEDELMMHQESAFYYMERQQWKEALPILEEMIRLFPNFVSAKHDYAVCLFFAGEEQEAIELEEDWREQEPLSLHSMCNLAVFYFHQGKTQQSQEHIQKLRNVYPIGEQQKLRVAATLTQVGEYEAAYDRFCRLEKGKLKGHLSYYKWFSIAAYHTGEPSKALSLWEEGCTRHPNLAEQGGPWQQG</sequence>
<accession>A0ABQ1PYY4</accession>
<organism evidence="2 3">
    <name type="scientific">Pontibacillus salipaludis</name>
    <dbReference type="NCBI Taxonomy" id="1697394"/>
    <lineage>
        <taxon>Bacteria</taxon>
        <taxon>Bacillati</taxon>
        <taxon>Bacillota</taxon>
        <taxon>Bacilli</taxon>
        <taxon>Bacillales</taxon>
        <taxon>Bacillaceae</taxon>
        <taxon>Pontibacillus</taxon>
    </lineage>
</organism>
<dbReference type="InterPro" id="IPR011990">
    <property type="entry name" value="TPR-like_helical_dom_sf"/>
</dbReference>
<dbReference type="EMBL" id="BMIN01000004">
    <property type="protein sequence ID" value="GGD07974.1"/>
    <property type="molecule type" value="Genomic_DNA"/>
</dbReference>
<dbReference type="Gene3D" id="1.25.40.10">
    <property type="entry name" value="Tetratricopeptide repeat domain"/>
    <property type="match status" value="2"/>
</dbReference>
<dbReference type="SUPFAM" id="SSF48452">
    <property type="entry name" value="TPR-like"/>
    <property type="match status" value="2"/>
</dbReference>
<keyword evidence="1" id="KW-0802">TPR repeat</keyword>
<evidence type="ECO:0008006" key="4">
    <source>
        <dbReference type="Google" id="ProtNLM"/>
    </source>
</evidence>
<gene>
    <name evidence="2" type="ORF">GCM10011389_14420</name>
</gene>
<name>A0ABQ1PYY4_9BACI</name>
<evidence type="ECO:0000256" key="1">
    <source>
        <dbReference type="PROSITE-ProRule" id="PRU00339"/>
    </source>
</evidence>
<comment type="caution">
    <text evidence="2">The sequence shown here is derived from an EMBL/GenBank/DDBJ whole genome shotgun (WGS) entry which is preliminary data.</text>
</comment>
<dbReference type="SMART" id="SM00028">
    <property type="entry name" value="TPR"/>
    <property type="match status" value="4"/>
</dbReference>
<protein>
    <recommendedName>
        <fullName evidence="4">Tetratricopeptide repeat protein</fullName>
    </recommendedName>
</protein>
<feature type="repeat" description="TPR" evidence="1">
    <location>
        <begin position="23"/>
        <end position="56"/>
    </location>
</feature>
<dbReference type="Pfam" id="PF14559">
    <property type="entry name" value="TPR_19"/>
    <property type="match status" value="1"/>
</dbReference>
<dbReference type="PROSITE" id="PS50005">
    <property type="entry name" value="TPR"/>
    <property type="match status" value="1"/>
</dbReference>
<proteinExistence type="predicted"/>